<dbReference type="Proteomes" id="UP000231152">
    <property type="component" value="Unassembled WGS sequence"/>
</dbReference>
<dbReference type="EMBL" id="PFET01000004">
    <property type="protein sequence ID" value="PJE76190.1"/>
    <property type="molecule type" value="Genomic_DNA"/>
</dbReference>
<gene>
    <name evidence="1" type="ORF">COV04_00855</name>
</gene>
<comment type="caution">
    <text evidence="1">The sequence shown here is derived from an EMBL/GenBank/DDBJ whole genome shotgun (WGS) entry which is preliminary data.</text>
</comment>
<name>A0A2M8LFG4_9BACT</name>
<dbReference type="AlphaFoldDB" id="A0A2M8LFG4"/>
<organism evidence="1 2">
    <name type="scientific">Candidatus Uhrbacteria bacterium CG10_big_fil_rev_8_21_14_0_10_48_11</name>
    <dbReference type="NCBI Taxonomy" id="1975037"/>
    <lineage>
        <taxon>Bacteria</taxon>
        <taxon>Candidatus Uhriibacteriota</taxon>
    </lineage>
</organism>
<accession>A0A2M8LFG4</accession>
<protein>
    <submittedName>
        <fullName evidence="1">Uncharacterized protein</fullName>
    </submittedName>
</protein>
<evidence type="ECO:0000313" key="2">
    <source>
        <dbReference type="Proteomes" id="UP000231152"/>
    </source>
</evidence>
<sequence>MLDELARNNENWRCHWDTATSQEELFAWVRADLMARIARALLFGRSVVFAEQVFSCRKGDRKDFLRAIGEVEDAIVTSNVMVRVASDEDDGPLVIEMAASMQ</sequence>
<evidence type="ECO:0000313" key="1">
    <source>
        <dbReference type="EMBL" id="PJE76190.1"/>
    </source>
</evidence>
<proteinExistence type="predicted"/>
<reference evidence="1 2" key="1">
    <citation type="submission" date="2017-09" db="EMBL/GenBank/DDBJ databases">
        <title>Depth-based differentiation of microbial function through sediment-hosted aquifers and enrichment of novel symbionts in the deep terrestrial subsurface.</title>
        <authorList>
            <person name="Probst A.J."/>
            <person name="Ladd B."/>
            <person name="Jarett J.K."/>
            <person name="Geller-Mcgrath D.E."/>
            <person name="Sieber C.M."/>
            <person name="Emerson J.B."/>
            <person name="Anantharaman K."/>
            <person name="Thomas B.C."/>
            <person name="Malmstrom R."/>
            <person name="Stieglmeier M."/>
            <person name="Klingl A."/>
            <person name="Woyke T."/>
            <person name="Ryan C.M."/>
            <person name="Banfield J.F."/>
        </authorList>
    </citation>
    <scope>NUCLEOTIDE SEQUENCE [LARGE SCALE GENOMIC DNA]</scope>
    <source>
        <strain evidence="1">CG10_big_fil_rev_8_21_14_0_10_48_11</strain>
    </source>
</reference>